<evidence type="ECO:0008006" key="3">
    <source>
        <dbReference type="Google" id="ProtNLM"/>
    </source>
</evidence>
<organism evidence="1 2">
    <name type="scientific">Polaromonas jejuensis</name>
    <dbReference type="NCBI Taxonomy" id="457502"/>
    <lineage>
        <taxon>Bacteria</taxon>
        <taxon>Pseudomonadati</taxon>
        <taxon>Pseudomonadota</taxon>
        <taxon>Betaproteobacteria</taxon>
        <taxon>Burkholderiales</taxon>
        <taxon>Comamonadaceae</taxon>
        <taxon>Polaromonas</taxon>
    </lineage>
</organism>
<protein>
    <recommendedName>
        <fullName evidence="3">TonB C-terminal domain-containing protein</fullName>
    </recommendedName>
</protein>
<name>A0ABW0QFN5_9BURK</name>
<dbReference type="Gene3D" id="3.30.1150.10">
    <property type="match status" value="1"/>
</dbReference>
<dbReference type="Proteomes" id="UP001596084">
    <property type="component" value="Unassembled WGS sequence"/>
</dbReference>
<evidence type="ECO:0000313" key="1">
    <source>
        <dbReference type="EMBL" id="MFC5521484.1"/>
    </source>
</evidence>
<dbReference type="RefSeq" id="WP_157090347.1">
    <property type="nucleotide sequence ID" value="NZ_JBHSMX010000016.1"/>
</dbReference>
<sequence>MNSASDLKRVFVALVISCLLHAALALMLFLGGSKSASNPDVEGGQRLKPSRALSVTLLSQKGTADPVAPASIKEASPAGNDAKGLDLIPVPEPMYYPTNQLTKPPKPTAEVELDTPEIRSIVASGAIILNLWINELGEVVLVDIEKSEVPELASGLAVKAFRHLRFEPGEINGRHVGSLMKIEITYDDRPASP</sequence>
<reference evidence="2" key="1">
    <citation type="journal article" date="2019" name="Int. J. Syst. Evol. Microbiol.">
        <title>The Global Catalogue of Microorganisms (GCM) 10K type strain sequencing project: providing services to taxonomists for standard genome sequencing and annotation.</title>
        <authorList>
            <consortium name="The Broad Institute Genomics Platform"/>
            <consortium name="The Broad Institute Genome Sequencing Center for Infectious Disease"/>
            <person name="Wu L."/>
            <person name="Ma J."/>
        </authorList>
    </citation>
    <scope>NUCLEOTIDE SEQUENCE [LARGE SCALE GENOMIC DNA]</scope>
    <source>
        <strain evidence="2">CGMCC 4.7277</strain>
    </source>
</reference>
<gene>
    <name evidence="1" type="ORF">ACFPP7_11210</name>
</gene>
<proteinExistence type="predicted"/>
<dbReference type="EMBL" id="JBHSMX010000016">
    <property type="protein sequence ID" value="MFC5521484.1"/>
    <property type="molecule type" value="Genomic_DNA"/>
</dbReference>
<comment type="caution">
    <text evidence="1">The sequence shown here is derived from an EMBL/GenBank/DDBJ whole genome shotgun (WGS) entry which is preliminary data.</text>
</comment>
<evidence type="ECO:0000313" key="2">
    <source>
        <dbReference type="Proteomes" id="UP001596084"/>
    </source>
</evidence>
<keyword evidence="2" id="KW-1185">Reference proteome</keyword>
<accession>A0ABW0QFN5</accession>
<dbReference type="SUPFAM" id="SSF74653">
    <property type="entry name" value="TolA/TonB C-terminal domain"/>
    <property type="match status" value="1"/>
</dbReference>